<dbReference type="Gene3D" id="1.10.3720.10">
    <property type="entry name" value="MetI-like"/>
    <property type="match status" value="1"/>
</dbReference>
<feature type="transmembrane region" description="Helical" evidence="7">
    <location>
        <begin position="181"/>
        <end position="208"/>
    </location>
</feature>
<dbReference type="PANTHER" id="PTHR30043:SF1">
    <property type="entry name" value="ABC TRANSPORT SYSTEM PERMEASE PROTEIN P69"/>
    <property type="match status" value="1"/>
</dbReference>
<dbReference type="EMBL" id="JAGGJV010000003">
    <property type="protein sequence ID" value="MBP1858609.1"/>
    <property type="molecule type" value="Genomic_DNA"/>
</dbReference>
<feature type="transmembrane region" description="Helical" evidence="7">
    <location>
        <begin position="139"/>
        <end position="160"/>
    </location>
</feature>
<feature type="domain" description="ABC transmembrane type-1" evidence="8">
    <location>
        <begin position="133"/>
        <end position="316"/>
    </location>
</feature>
<dbReference type="InterPro" id="IPR005769">
    <property type="entry name" value="PhnE/PtxC"/>
</dbReference>
<evidence type="ECO:0000259" key="8">
    <source>
        <dbReference type="PROSITE" id="PS50928"/>
    </source>
</evidence>
<keyword evidence="2 7" id="KW-0813">Transport</keyword>
<organism evidence="9 10">
    <name type="scientific">Rhizobium herbae</name>
    <dbReference type="NCBI Taxonomy" id="508661"/>
    <lineage>
        <taxon>Bacteria</taxon>
        <taxon>Pseudomonadati</taxon>
        <taxon>Pseudomonadota</taxon>
        <taxon>Alphaproteobacteria</taxon>
        <taxon>Hyphomicrobiales</taxon>
        <taxon>Rhizobiaceae</taxon>
        <taxon>Rhizobium/Agrobacterium group</taxon>
        <taxon>Rhizobium</taxon>
    </lineage>
</organism>
<comment type="subcellular location">
    <subcellularLocation>
        <location evidence="1 7">Cell membrane</location>
        <topology evidence="1 7">Multi-pass membrane protein</topology>
    </subcellularLocation>
</comment>
<comment type="similarity">
    <text evidence="7">Belongs to the binding-protein-dependent transport system permease family.</text>
</comment>
<evidence type="ECO:0000313" key="10">
    <source>
        <dbReference type="Proteomes" id="UP000823786"/>
    </source>
</evidence>
<evidence type="ECO:0000256" key="5">
    <source>
        <dbReference type="ARBA" id="ARBA00022989"/>
    </source>
</evidence>
<keyword evidence="10" id="KW-1185">Reference proteome</keyword>
<evidence type="ECO:0000256" key="6">
    <source>
        <dbReference type="ARBA" id="ARBA00023136"/>
    </source>
</evidence>
<feature type="transmembrane region" description="Helical" evidence="7">
    <location>
        <begin position="44"/>
        <end position="63"/>
    </location>
</feature>
<evidence type="ECO:0000256" key="1">
    <source>
        <dbReference type="ARBA" id="ARBA00004651"/>
    </source>
</evidence>
<keyword evidence="3" id="KW-1003">Cell membrane</keyword>
<keyword evidence="4 7" id="KW-0812">Transmembrane</keyword>
<evidence type="ECO:0000256" key="2">
    <source>
        <dbReference type="ARBA" id="ARBA00022448"/>
    </source>
</evidence>
<keyword evidence="5 7" id="KW-1133">Transmembrane helix</keyword>
<evidence type="ECO:0000256" key="4">
    <source>
        <dbReference type="ARBA" id="ARBA00022692"/>
    </source>
</evidence>
<feature type="transmembrane region" description="Helical" evidence="7">
    <location>
        <begin position="299"/>
        <end position="319"/>
    </location>
</feature>
<comment type="caution">
    <text evidence="9">The sequence shown here is derived from an EMBL/GenBank/DDBJ whole genome shotgun (WGS) entry which is preliminary data.</text>
</comment>
<dbReference type="InterPro" id="IPR035906">
    <property type="entry name" value="MetI-like_sf"/>
</dbReference>
<dbReference type="Pfam" id="PF00528">
    <property type="entry name" value="BPD_transp_1"/>
    <property type="match status" value="1"/>
</dbReference>
<dbReference type="PROSITE" id="PS50928">
    <property type="entry name" value="ABC_TM1"/>
    <property type="match status" value="1"/>
</dbReference>
<dbReference type="Proteomes" id="UP000823786">
    <property type="component" value="Unassembled WGS sequence"/>
</dbReference>
<dbReference type="NCBIfam" id="TIGR01097">
    <property type="entry name" value="PhnE"/>
    <property type="match status" value="1"/>
</dbReference>
<dbReference type="InterPro" id="IPR000515">
    <property type="entry name" value="MetI-like"/>
</dbReference>
<keyword evidence="6 7" id="KW-0472">Membrane</keyword>
<protein>
    <submittedName>
        <fullName evidence="9">Phosphonate transport system permease protein</fullName>
    </submittedName>
</protein>
<evidence type="ECO:0000256" key="7">
    <source>
        <dbReference type="RuleBase" id="RU363032"/>
    </source>
</evidence>
<gene>
    <name evidence="9" type="ORF">J2Z75_002117</name>
</gene>
<evidence type="ECO:0000313" key="9">
    <source>
        <dbReference type="EMBL" id="MBP1858609.1"/>
    </source>
</evidence>
<reference evidence="9 10" key="1">
    <citation type="submission" date="2021-03" db="EMBL/GenBank/DDBJ databases">
        <title>Genomic Encyclopedia of Type Strains, Phase IV (KMG-IV): sequencing the most valuable type-strain genomes for metagenomic binning, comparative biology and taxonomic classification.</title>
        <authorList>
            <person name="Goeker M."/>
        </authorList>
    </citation>
    <scope>NUCLEOTIDE SEQUENCE [LARGE SCALE GENOMIC DNA]</scope>
    <source>
        <strain evidence="9 10">DSM 26427</strain>
    </source>
</reference>
<evidence type="ECO:0000256" key="3">
    <source>
        <dbReference type="ARBA" id="ARBA00022475"/>
    </source>
</evidence>
<accession>A0ABS4EKY6</accession>
<proteinExistence type="inferred from homology"/>
<sequence length="333" mass="37259">MMSGEVYRFAGDFMATSALSATLSDNGALVERHWQELNLRRRTYTFLGLALLAMALSGSLWFANATNAGKFFDRLPYFFDFVGDLVPRDGAEIGRAMFDLPSPYDDGSLKYNYPEGRMYLTDTFYVPEYFYKMLETVNIAIFSTIFGMFFGFILCFFAARNLMPNPWVRGLARRFMEILRAFPEVVIAGFFLAILSLGPIPAMIAVSIHTVGALGKLFFEVVENADMKPDEGLRAAGGNWFERVWFGIVPQVLPNFMSYFLLRLEINVRASTIIGAVGGGGIGEPLRLSISQGHEAKTLAIVILLFSTIIAVDQFSAWLRRRLVGDQAFQLAQ</sequence>
<dbReference type="PANTHER" id="PTHR30043">
    <property type="entry name" value="PHOSPHONATES TRANSPORT SYSTEM PERMEASE PROTEIN"/>
    <property type="match status" value="1"/>
</dbReference>
<dbReference type="SUPFAM" id="SSF161098">
    <property type="entry name" value="MetI-like"/>
    <property type="match status" value="1"/>
</dbReference>
<name>A0ABS4EKY6_9HYPH</name>